<reference evidence="1" key="1">
    <citation type="submission" date="2019-12" db="EMBL/GenBank/DDBJ databases">
        <authorList>
            <person name="Cremers G."/>
        </authorList>
    </citation>
    <scope>NUCLEOTIDE SEQUENCE</scope>
    <source>
        <strain evidence="1">Vvax</strain>
    </source>
</reference>
<evidence type="ECO:0008006" key="2">
    <source>
        <dbReference type="Google" id="ProtNLM"/>
    </source>
</evidence>
<name>A0A679J2M0_VARPD</name>
<gene>
    <name evidence="1" type="ORF">VVAX_04302</name>
</gene>
<dbReference type="EMBL" id="LR743507">
    <property type="protein sequence ID" value="CAA2107576.1"/>
    <property type="molecule type" value="Genomic_DNA"/>
</dbReference>
<protein>
    <recommendedName>
        <fullName evidence="2">DUF4880 domain-containing protein</fullName>
    </recommendedName>
</protein>
<dbReference type="AlphaFoldDB" id="A0A679J2M0"/>
<accession>A0A679J2M0</accession>
<organism evidence="1">
    <name type="scientific">Variovorax paradoxus</name>
    <dbReference type="NCBI Taxonomy" id="34073"/>
    <lineage>
        <taxon>Bacteria</taxon>
        <taxon>Pseudomonadati</taxon>
        <taxon>Pseudomonadota</taxon>
        <taxon>Betaproteobacteria</taxon>
        <taxon>Burkholderiales</taxon>
        <taxon>Comamonadaceae</taxon>
        <taxon>Variovorax</taxon>
    </lineage>
</organism>
<evidence type="ECO:0000313" key="1">
    <source>
        <dbReference type="EMBL" id="CAA2107576.1"/>
    </source>
</evidence>
<dbReference type="RefSeq" id="WP_339091841.1">
    <property type="nucleotide sequence ID" value="NZ_LR743507.1"/>
</dbReference>
<proteinExistence type="predicted"/>
<sequence>MTEEQDDPVWRAAWAWVRREHDREGFDEAARVELVTWLLADPLHRKAYDKAARLWLLAGLVPPVVDVEAWKKSQARPSSQEDA</sequence>